<organism evidence="6 7">
    <name type="scientific">Cedecea neteri</name>
    <dbReference type="NCBI Taxonomy" id="158822"/>
    <lineage>
        <taxon>Bacteria</taxon>
        <taxon>Pseudomonadati</taxon>
        <taxon>Pseudomonadota</taxon>
        <taxon>Gammaproteobacteria</taxon>
        <taxon>Enterobacterales</taxon>
        <taxon>Enterobacteriaceae</taxon>
        <taxon>Cedecea</taxon>
    </lineage>
</organism>
<evidence type="ECO:0000313" key="7">
    <source>
        <dbReference type="Proteomes" id="UP000251197"/>
    </source>
</evidence>
<dbReference type="AlphaFoldDB" id="A0A2X2SX85"/>
<sequence>MSWPQRISGALSERRASASLRTRQANMLGNGRIFSANGREYLNFSSNDYLGLSHHPQIVEAWQKGATQFGVGSGGSGHVTGYSRAHQAFEEQLADWLGFERALPVYLRLQRKPGGDFRAGAKNGHAYRRQTLPCLNDGSGDAKSGSATSISSQ</sequence>
<feature type="region of interest" description="Disordered" evidence="4">
    <location>
        <begin position="131"/>
        <end position="153"/>
    </location>
</feature>
<dbReference type="PANTHER" id="PTHR13693:SF100">
    <property type="entry name" value="8-AMINO-7-OXONONANOATE SYNTHASE"/>
    <property type="match status" value="1"/>
</dbReference>
<dbReference type="InterPro" id="IPR004839">
    <property type="entry name" value="Aminotransferase_I/II_large"/>
</dbReference>
<dbReference type="Pfam" id="PF00155">
    <property type="entry name" value="Aminotran_1_2"/>
    <property type="match status" value="1"/>
</dbReference>
<dbReference type="Proteomes" id="UP000251197">
    <property type="component" value="Unassembled WGS sequence"/>
</dbReference>
<protein>
    <submittedName>
        <fullName evidence="6">8-amino-7-oxononanoate synthase</fullName>
        <ecNumber evidence="6">2.3.1.47</ecNumber>
    </submittedName>
</protein>
<dbReference type="GO" id="GO:0008710">
    <property type="term" value="F:8-amino-7-oxononanoate synthase activity"/>
    <property type="evidence" value="ECO:0007669"/>
    <property type="project" value="UniProtKB-EC"/>
</dbReference>
<dbReference type="EC" id="2.3.1.47" evidence="6"/>
<dbReference type="InterPro" id="IPR015422">
    <property type="entry name" value="PyrdxlP-dep_Trfase_small"/>
</dbReference>
<evidence type="ECO:0000313" key="6">
    <source>
        <dbReference type="EMBL" id="SQA96614.1"/>
    </source>
</evidence>
<dbReference type="InterPro" id="IPR050087">
    <property type="entry name" value="AON_synthase_class-II"/>
</dbReference>
<dbReference type="EMBL" id="UAVU01000003">
    <property type="protein sequence ID" value="SQA96614.1"/>
    <property type="molecule type" value="Genomic_DNA"/>
</dbReference>
<dbReference type="Gene3D" id="3.90.1150.10">
    <property type="entry name" value="Aspartate Aminotransferase, domain 1"/>
    <property type="match status" value="1"/>
</dbReference>
<dbReference type="GO" id="GO:0030170">
    <property type="term" value="F:pyridoxal phosphate binding"/>
    <property type="evidence" value="ECO:0007669"/>
    <property type="project" value="InterPro"/>
</dbReference>
<reference evidence="6 7" key="1">
    <citation type="submission" date="2018-06" db="EMBL/GenBank/DDBJ databases">
        <authorList>
            <consortium name="Pathogen Informatics"/>
            <person name="Doyle S."/>
        </authorList>
    </citation>
    <scope>NUCLEOTIDE SEQUENCE [LARGE SCALE GENOMIC DNA]</scope>
    <source>
        <strain evidence="6 7">NCTC12120</strain>
    </source>
</reference>
<evidence type="ECO:0000256" key="2">
    <source>
        <dbReference type="ARBA" id="ARBA00022679"/>
    </source>
</evidence>
<feature type="domain" description="Aminotransferase class I/classII large" evidence="5">
    <location>
        <begin position="40"/>
        <end position="98"/>
    </location>
</feature>
<evidence type="ECO:0000256" key="4">
    <source>
        <dbReference type="SAM" id="MobiDB-lite"/>
    </source>
</evidence>
<dbReference type="PANTHER" id="PTHR13693">
    <property type="entry name" value="CLASS II AMINOTRANSFERASE/8-AMINO-7-OXONONANOATE SYNTHASE"/>
    <property type="match status" value="1"/>
</dbReference>
<keyword evidence="2 6" id="KW-0808">Transferase</keyword>
<evidence type="ECO:0000256" key="1">
    <source>
        <dbReference type="ARBA" id="ARBA00001933"/>
    </source>
</evidence>
<evidence type="ECO:0000259" key="5">
    <source>
        <dbReference type="Pfam" id="PF00155"/>
    </source>
</evidence>
<proteinExistence type="predicted"/>
<accession>A0A2X2SX85</accession>
<evidence type="ECO:0000256" key="3">
    <source>
        <dbReference type="ARBA" id="ARBA00022898"/>
    </source>
</evidence>
<gene>
    <name evidence="6" type="primary">bioF_2</name>
    <name evidence="6" type="ORF">NCTC12120_00371</name>
</gene>
<keyword evidence="6" id="KW-0012">Acyltransferase</keyword>
<keyword evidence="3" id="KW-0663">Pyridoxal phosphate</keyword>
<name>A0A2X2SX85_9ENTR</name>
<dbReference type="SUPFAM" id="SSF53383">
    <property type="entry name" value="PLP-dependent transferases"/>
    <property type="match status" value="1"/>
</dbReference>
<dbReference type="GO" id="GO:0009102">
    <property type="term" value="P:biotin biosynthetic process"/>
    <property type="evidence" value="ECO:0007669"/>
    <property type="project" value="TreeGrafter"/>
</dbReference>
<dbReference type="InterPro" id="IPR015424">
    <property type="entry name" value="PyrdxlP-dep_Trfase"/>
</dbReference>
<comment type="cofactor">
    <cofactor evidence="1">
        <name>pyridoxal 5'-phosphate</name>
        <dbReference type="ChEBI" id="CHEBI:597326"/>
    </cofactor>
</comment>